<protein>
    <submittedName>
        <fullName evidence="1">Uncharacterized protein</fullName>
    </submittedName>
</protein>
<sequence length="73" mass="8310">MVVFGVNPAVRNPEKGPGTWILPLGSIRRISKLDDVHEVTKSLLRKGNRLNFEARQRTWRQNGEDGVVNELDK</sequence>
<organism evidence="1 2">
    <name type="scientific">Brassica carinata</name>
    <name type="common">Ethiopian mustard</name>
    <name type="synonym">Abyssinian cabbage</name>
    <dbReference type="NCBI Taxonomy" id="52824"/>
    <lineage>
        <taxon>Eukaryota</taxon>
        <taxon>Viridiplantae</taxon>
        <taxon>Streptophyta</taxon>
        <taxon>Embryophyta</taxon>
        <taxon>Tracheophyta</taxon>
        <taxon>Spermatophyta</taxon>
        <taxon>Magnoliopsida</taxon>
        <taxon>eudicotyledons</taxon>
        <taxon>Gunneridae</taxon>
        <taxon>Pentapetalae</taxon>
        <taxon>rosids</taxon>
        <taxon>malvids</taxon>
        <taxon>Brassicales</taxon>
        <taxon>Brassicaceae</taxon>
        <taxon>Brassiceae</taxon>
        <taxon>Brassica</taxon>
    </lineage>
</organism>
<dbReference type="EMBL" id="JAAMPC010000004">
    <property type="protein sequence ID" value="KAG2313989.1"/>
    <property type="molecule type" value="Genomic_DNA"/>
</dbReference>
<dbReference type="Proteomes" id="UP000886595">
    <property type="component" value="Unassembled WGS sequence"/>
</dbReference>
<dbReference type="AlphaFoldDB" id="A0A8X8AV14"/>
<comment type="caution">
    <text evidence="1">The sequence shown here is derived from an EMBL/GenBank/DDBJ whole genome shotgun (WGS) entry which is preliminary data.</text>
</comment>
<reference evidence="1 2" key="1">
    <citation type="submission" date="2020-02" db="EMBL/GenBank/DDBJ databases">
        <authorList>
            <person name="Ma Q."/>
            <person name="Huang Y."/>
            <person name="Song X."/>
            <person name="Pei D."/>
        </authorList>
    </citation>
    <scope>NUCLEOTIDE SEQUENCE [LARGE SCALE GENOMIC DNA]</scope>
    <source>
        <strain evidence="1">Sxm20200214</strain>
        <tissue evidence="1">Leaf</tissue>
    </source>
</reference>
<name>A0A8X8AV14_BRACI</name>
<gene>
    <name evidence="1" type="ORF">Bca52824_017111</name>
</gene>
<proteinExistence type="predicted"/>
<accession>A0A8X8AV14</accession>
<evidence type="ECO:0000313" key="1">
    <source>
        <dbReference type="EMBL" id="KAG2313989.1"/>
    </source>
</evidence>
<keyword evidence="2" id="KW-1185">Reference proteome</keyword>
<evidence type="ECO:0000313" key="2">
    <source>
        <dbReference type="Proteomes" id="UP000886595"/>
    </source>
</evidence>